<dbReference type="Gene3D" id="1.25.10.10">
    <property type="entry name" value="Leucine-rich Repeat Variant"/>
    <property type="match status" value="1"/>
</dbReference>
<dbReference type="EMBL" id="DS113750">
    <property type="protein sequence ID" value="EAX96617.1"/>
    <property type="molecule type" value="Genomic_DNA"/>
</dbReference>
<gene>
    <name evidence="1" type="ORF">TVAG_148920</name>
</gene>
<organism evidence="1 2">
    <name type="scientific">Trichomonas vaginalis (strain ATCC PRA-98 / G3)</name>
    <dbReference type="NCBI Taxonomy" id="412133"/>
    <lineage>
        <taxon>Eukaryota</taxon>
        <taxon>Metamonada</taxon>
        <taxon>Parabasalia</taxon>
        <taxon>Trichomonadida</taxon>
        <taxon>Trichomonadidae</taxon>
        <taxon>Trichomonas</taxon>
    </lineage>
</organism>
<evidence type="ECO:0000313" key="2">
    <source>
        <dbReference type="Proteomes" id="UP000001542"/>
    </source>
</evidence>
<evidence type="ECO:0000313" key="1">
    <source>
        <dbReference type="EMBL" id="EAX96617.1"/>
    </source>
</evidence>
<dbReference type="Proteomes" id="UP000001542">
    <property type="component" value="Unassembled WGS sequence"/>
</dbReference>
<protein>
    <submittedName>
        <fullName evidence="1">Uncharacterized protein</fullName>
    </submittedName>
</protein>
<accession>A2FEN7</accession>
<name>A2FEN7_TRIV3</name>
<keyword evidence="2" id="KW-1185">Reference proteome</keyword>
<reference evidence="1" key="2">
    <citation type="journal article" date="2007" name="Science">
        <title>Draft genome sequence of the sexually transmitted pathogen Trichomonas vaginalis.</title>
        <authorList>
            <person name="Carlton J.M."/>
            <person name="Hirt R.P."/>
            <person name="Silva J.C."/>
            <person name="Delcher A.L."/>
            <person name="Schatz M."/>
            <person name="Zhao Q."/>
            <person name="Wortman J.R."/>
            <person name="Bidwell S.L."/>
            <person name="Alsmark U.C.M."/>
            <person name="Besteiro S."/>
            <person name="Sicheritz-Ponten T."/>
            <person name="Noel C.J."/>
            <person name="Dacks J.B."/>
            <person name="Foster P.G."/>
            <person name="Simillion C."/>
            <person name="Van de Peer Y."/>
            <person name="Miranda-Saavedra D."/>
            <person name="Barton G.J."/>
            <person name="Westrop G.D."/>
            <person name="Mueller S."/>
            <person name="Dessi D."/>
            <person name="Fiori P.L."/>
            <person name="Ren Q."/>
            <person name="Paulsen I."/>
            <person name="Zhang H."/>
            <person name="Bastida-Corcuera F.D."/>
            <person name="Simoes-Barbosa A."/>
            <person name="Brown M.T."/>
            <person name="Hayes R.D."/>
            <person name="Mukherjee M."/>
            <person name="Okumura C.Y."/>
            <person name="Schneider R."/>
            <person name="Smith A.J."/>
            <person name="Vanacova S."/>
            <person name="Villalvazo M."/>
            <person name="Haas B.J."/>
            <person name="Pertea M."/>
            <person name="Feldblyum T.V."/>
            <person name="Utterback T.R."/>
            <person name="Shu C.L."/>
            <person name="Osoegawa K."/>
            <person name="de Jong P.J."/>
            <person name="Hrdy I."/>
            <person name="Horvathova L."/>
            <person name="Zubacova Z."/>
            <person name="Dolezal P."/>
            <person name="Malik S.B."/>
            <person name="Logsdon J.M. Jr."/>
            <person name="Henze K."/>
            <person name="Gupta A."/>
            <person name="Wang C.C."/>
            <person name="Dunne R.L."/>
            <person name="Upcroft J.A."/>
            <person name="Upcroft P."/>
            <person name="White O."/>
            <person name="Salzberg S.L."/>
            <person name="Tang P."/>
            <person name="Chiu C.-H."/>
            <person name="Lee Y.-S."/>
            <person name="Embley T.M."/>
            <person name="Coombs G.H."/>
            <person name="Mottram J.C."/>
            <person name="Tachezy J."/>
            <person name="Fraser-Liggett C.M."/>
            <person name="Johnson P.J."/>
        </authorList>
    </citation>
    <scope>NUCLEOTIDE SEQUENCE [LARGE SCALE GENOMIC DNA]</scope>
    <source>
        <strain evidence="1">G3</strain>
    </source>
</reference>
<dbReference type="SUPFAM" id="SSF48371">
    <property type="entry name" value="ARM repeat"/>
    <property type="match status" value="1"/>
</dbReference>
<dbReference type="VEuPathDB" id="TrichDB:TVAGG3_0375440"/>
<dbReference type="InterPro" id="IPR011989">
    <property type="entry name" value="ARM-like"/>
</dbReference>
<dbReference type="KEGG" id="tva:4754390"/>
<proteinExistence type="predicted"/>
<dbReference type="RefSeq" id="XP_001309547.1">
    <property type="nucleotide sequence ID" value="XM_001309546.1"/>
</dbReference>
<reference evidence="1" key="1">
    <citation type="submission" date="2006-10" db="EMBL/GenBank/DDBJ databases">
        <authorList>
            <person name="Amadeo P."/>
            <person name="Zhao Q."/>
            <person name="Wortman J."/>
            <person name="Fraser-Liggett C."/>
            <person name="Carlton J."/>
        </authorList>
    </citation>
    <scope>NUCLEOTIDE SEQUENCE</scope>
    <source>
        <strain evidence="1">G3</strain>
    </source>
</reference>
<dbReference type="AlphaFoldDB" id="A2FEN7"/>
<dbReference type="InterPro" id="IPR016024">
    <property type="entry name" value="ARM-type_fold"/>
</dbReference>
<dbReference type="VEuPathDB" id="TrichDB:TVAG_148920"/>
<dbReference type="InParanoid" id="A2FEN7"/>
<sequence length="450" mass="51446">MNPSKSTQNKQDYNTLYIEFTKSELFSSDYFNYCCSNLISSYQNQQFSDFANCIQQLIMCTNKSNIEYNLAVNILEKHQILEFLVDTLKEPFNEYSKNISILLLQIMKFPPEYRYDLIDDEFLIHMISILIVPQSDEQIDYVIYIVQSIQRALCCPKFSTECISNAIDLIMNYFNMCSGFPIVINEIFNVFASICVIQMNHINIEFFELVIDACIQYYNVIDACPGIFYALASVLSQEPGLTALIVEKGIIETIFSHDREIDDAELSFLEICLQCDEEFIVNHLIPHLNWDSIRSAILEPKTTSRTSCLIKQIVKSFPDSATFLESHGIFSALAEMARNSDFMTSKKCISAIQAASNYFSIDVINSLVQKGFILSLGSVMEMSDNPLKYCPLLTRILYFLNNSLGPDAVIAINEYDDAQIEDILMGTEEDISEIAEMAENLRKYRDSQTL</sequence>
<dbReference type="SMR" id="A2FEN7"/>